<dbReference type="Proteomes" id="UP000295658">
    <property type="component" value="Unassembled WGS sequence"/>
</dbReference>
<name>A0A4V2QA16_9BACL</name>
<evidence type="ECO:0000256" key="1">
    <source>
        <dbReference type="ARBA" id="ARBA00004127"/>
    </source>
</evidence>
<feature type="transmembrane region" description="Helical" evidence="3">
    <location>
        <begin position="146"/>
        <end position="166"/>
    </location>
</feature>
<comment type="similarity">
    <text evidence="2">Belongs to the EamA transporter family.</text>
</comment>
<evidence type="ECO:0000313" key="6">
    <source>
        <dbReference type="Proteomes" id="UP000295658"/>
    </source>
</evidence>
<feature type="transmembrane region" description="Helical" evidence="3">
    <location>
        <begin position="63"/>
        <end position="83"/>
    </location>
</feature>
<keyword evidence="3" id="KW-1133">Transmembrane helix</keyword>
<organism evidence="5 6">
    <name type="scientific">Thermolongibacillus altinsuensis</name>
    <dbReference type="NCBI Taxonomy" id="575256"/>
    <lineage>
        <taxon>Bacteria</taxon>
        <taxon>Bacillati</taxon>
        <taxon>Bacillota</taxon>
        <taxon>Bacilli</taxon>
        <taxon>Bacillales</taxon>
        <taxon>Anoxybacillaceae</taxon>
        <taxon>Thermolongibacillus</taxon>
    </lineage>
</organism>
<feature type="transmembrane region" description="Helical" evidence="3">
    <location>
        <begin position="30"/>
        <end position="51"/>
    </location>
</feature>
<feature type="transmembrane region" description="Helical" evidence="3">
    <location>
        <begin position="178"/>
        <end position="202"/>
    </location>
</feature>
<dbReference type="PANTHER" id="PTHR22911:SF76">
    <property type="entry name" value="EAMA DOMAIN-CONTAINING PROTEIN"/>
    <property type="match status" value="1"/>
</dbReference>
<feature type="transmembrane region" description="Helical" evidence="3">
    <location>
        <begin position="120"/>
        <end position="140"/>
    </location>
</feature>
<dbReference type="OrthoDB" id="9790852at2"/>
<feature type="domain" description="EamA" evidence="4">
    <location>
        <begin position="4"/>
        <end position="136"/>
    </location>
</feature>
<feature type="transmembrane region" description="Helical" evidence="3">
    <location>
        <begin position="208"/>
        <end position="228"/>
    </location>
</feature>
<keyword evidence="6" id="KW-1185">Reference proteome</keyword>
<evidence type="ECO:0000256" key="3">
    <source>
        <dbReference type="SAM" id="Phobius"/>
    </source>
</evidence>
<dbReference type="GO" id="GO:0016020">
    <property type="term" value="C:membrane"/>
    <property type="evidence" value="ECO:0007669"/>
    <property type="project" value="InterPro"/>
</dbReference>
<comment type="subcellular location">
    <subcellularLocation>
        <location evidence="1">Endomembrane system</location>
        <topology evidence="1">Multi-pass membrane protein</topology>
    </subcellularLocation>
</comment>
<proteinExistence type="inferred from homology"/>
<dbReference type="AlphaFoldDB" id="A0A4V2QA16"/>
<dbReference type="InterPro" id="IPR000620">
    <property type="entry name" value="EamA_dom"/>
</dbReference>
<evidence type="ECO:0000313" key="5">
    <source>
        <dbReference type="EMBL" id="TCL47294.1"/>
    </source>
</evidence>
<feature type="domain" description="EamA" evidence="4">
    <location>
        <begin position="148"/>
        <end position="281"/>
    </location>
</feature>
<dbReference type="InterPro" id="IPR037185">
    <property type="entry name" value="EmrE-like"/>
</dbReference>
<keyword evidence="3" id="KW-0472">Membrane</keyword>
<reference evidence="5 6" key="1">
    <citation type="submission" date="2019-03" db="EMBL/GenBank/DDBJ databases">
        <title>Genomic Encyclopedia of Type Strains, Phase IV (KMG-IV): sequencing the most valuable type-strain genomes for metagenomic binning, comparative biology and taxonomic classification.</title>
        <authorList>
            <person name="Goeker M."/>
        </authorList>
    </citation>
    <scope>NUCLEOTIDE SEQUENCE [LARGE SCALE GENOMIC DNA]</scope>
    <source>
        <strain evidence="5 6">DSM 24979</strain>
    </source>
</reference>
<feature type="transmembrane region" description="Helical" evidence="3">
    <location>
        <begin position="95"/>
        <end position="113"/>
    </location>
</feature>
<dbReference type="PANTHER" id="PTHR22911">
    <property type="entry name" value="ACYL-MALONYL CONDENSING ENZYME-RELATED"/>
    <property type="match status" value="1"/>
</dbReference>
<evidence type="ECO:0000256" key="2">
    <source>
        <dbReference type="ARBA" id="ARBA00007362"/>
    </source>
</evidence>
<dbReference type="EMBL" id="SLUL01000012">
    <property type="protein sequence ID" value="TCL47294.1"/>
    <property type="molecule type" value="Genomic_DNA"/>
</dbReference>
<sequence>MQLKAYVALAVGAFAISTSAILVKWTDAPSAITAFYRLFFAVLFMTPFFIVKNISEIRTFQKRDWLFSFLSGTLLAFHFIFWFESLRYTSVASSVVLVTLQPLFAFIGAYLFFKEPITKSALLSVFLAIGGSVLISWGDFRVSGKALYGDLLALLACAMVTGYWLVGQNLRQRFSLIAYTYIVYGMAAAILCVYALLFQYSFLSYRPTDWLCFILLAIVPTLLGHSLFNWAMRWVSAAMVSMAILFEPIGAIILAYILLGETVQLSQTIGAFCIMVGVGIYLFAQHKKHSFIQKQVVSDSSNDEAMK</sequence>
<evidence type="ECO:0000259" key="4">
    <source>
        <dbReference type="Pfam" id="PF00892"/>
    </source>
</evidence>
<dbReference type="Pfam" id="PF00892">
    <property type="entry name" value="EamA"/>
    <property type="match status" value="2"/>
</dbReference>
<dbReference type="SUPFAM" id="SSF103481">
    <property type="entry name" value="Multidrug resistance efflux transporter EmrE"/>
    <property type="match status" value="2"/>
</dbReference>
<keyword evidence="3" id="KW-0812">Transmembrane</keyword>
<accession>A0A4V2QA16</accession>
<dbReference type="RefSeq" id="WP_132948994.1">
    <property type="nucleotide sequence ID" value="NZ_BSVG01000005.1"/>
</dbReference>
<feature type="transmembrane region" description="Helical" evidence="3">
    <location>
        <begin position="235"/>
        <end position="259"/>
    </location>
</feature>
<gene>
    <name evidence="5" type="ORF">EDD69_1123</name>
</gene>
<protein>
    <submittedName>
        <fullName evidence="5">Drug/metabolite transporter (DMT)-like permease</fullName>
    </submittedName>
</protein>
<comment type="caution">
    <text evidence="5">The sequence shown here is derived from an EMBL/GenBank/DDBJ whole genome shotgun (WGS) entry which is preliminary data.</text>
</comment>
<feature type="transmembrane region" description="Helical" evidence="3">
    <location>
        <begin position="265"/>
        <end position="284"/>
    </location>
</feature>